<dbReference type="Gene3D" id="1.20.1250.20">
    <property type="entry name" value="MFS general substrate transporter like domains"/>
    <property type="match status" value="2"/>
</dbReference>
<accession>A0A9J7LZS2</accession>
<proteinExistence type="predicted"/>
<reference evidence="6" key="2">
    <citation type="submission" date="2025-08" db="UniProtKB">
        <authorList>
            <consortium name="RefSeq"/>
        </authorList>
    </citation>
    <scope>IDENTIFICATION</scope>
    <source>
        <strain evidence="6">S238N-H82</strain>
        <tissue evidence="6">Testes</tissue>
    </source>
</reference>
<dbReference type="AlphaFoldDB" id="A0A9J7LZS2"/>
<feature type="transmembrane region" description="Helical" evidence="4">
    <location>
        <begin position="257"/>
        <end position="278"/>
    </location>
</feature>
<feature type="transmembrane region" description="Helical" evidence="4">
    <location>
        <begin position="313"/>
        <end position="334"/>
    </location>
</feature>
<dbReference type="FunFam" id="1.20.1250.20:FF:000859">
    <property type="entry name" value="Uncharacterized protein"/>
    <property type="match status" value="1"/>
</dbReference>
<dbReference type="InterPro" id="IPR011701">
    <property type="entry name" value="MFS"/>
</dbReference>
<evidence type="ECO:0000256" key="4">
    <source>
        <dbReference type="SAM" id="Phobius"/>
    </source>
</evidence>
<dbReference type="FunFam" id="1.20.1250.20:FF:000858">
    <property type="entry name" value="Uncharacterized protein"/>
    <property type="match status" value="1"/>
</dbReference>
<dbReference type="Pfam" id="PF07690">
    <property type="entry name" value="MFS_1"/>
    <property type="match status" value="1"/>
</dbReference>
<reference evidence="5" key="1">
    <citation type="journal article" date="2020" name="Nat. Ecol. Evol.">
        <title>Deeply conserved synteny resolves early events in vertebrate evolution.</title>
        <authorList>
            <person name="Simakov O."/>
            <person name="Marletaz F."/>
            <person name="Yue J.X."/>
            <person name="O'Connell B."/>
            <person name="Jenkins J."/>
            <person name="Brandt A."/>
            <person name="Calef R."/>
            <person name="Tung C.H."/>
            <person name="Huang T.K."/>
            <person name="Schmutz J."/>
            <person name="Satoh N."/>
            <person name="Yu J.K."/>
            <person name="Putnam N.H."/>
            <person name="Green R.E."/>
            <person name="Rokhsar D.S."/>
        </authorList>
    </citation>
    <scope>NUCLEOTIDE SEQUENCE [LARGE SCALE GENOMIC DNA]</scope>
    <source>
        <strain evidence="5">S238N-H82</strain>
    </source>
</reference>
<keyword evidence="3 4" id="KW-0472">Membrane</keyword>
<feature type="transmembrane region" description="Helical" evidence="4">
    <location>
        <begin position="20"/>
        <end position="41"/>
    </location>
</feature>
<feature type="transmembrane region" description="Helical" evidence="4">
    <location>
        <begin position="145"/>
        <end position="166"/>
    </location>
</feature>
<organism evidence="5 6">
    <name type="scientific">Branchiostoma floridae</name>
    <name type="common">Florida lancelet</name>
    <name type="synonym">Amphioxus</name>
    <dbReference type="NCBI Taxonomy" id="7739"/>
    <lineage>
        <taxon>Eukaryota</taxon>
        <taxon>Metazoa</taxon>
        <taxon>Chordata</taxon>
        <taxon>Cephalochordata</taxon>
        <taxon>Leptocardii</taxon>
        <taxon>Amphioxiformes</taxon>
        <taxon>Branchiostomatidae</taxon>
        <taxon>Branchiostoma</taxon>
    </lineage>
</organism>
<feature type="transmembrane region" description="Helical" evidence="4">
    <location>
        <begin position="354"/>
        <end position="377"/>
    </location>
</feature>
<dbReference type="InterPro" id="IPR036259">
    <property type="entry name" value="MFS_trans_sf"/>
</dbReference>
<keyword evidence="2 4" id="KW-1133">Transmembrane helix</keyword>
<protein>
    <submittedName>
        <fullName evidence="6">Sodium-dependent glucose transporter 1-like</fullName>
    </submittedName>
</protein>
<dbReference type="GeneID" id="118426838"/>
<evidence type="ECO:0000313" key="5">
    <source>
        <dbReference type="Proteomes" id="UP000001554"/>
    </source>
</evidence>
<feature type="transmembrane region" description="Helical" evidence="4">
    <location>
        <begin position="440"/>
        <end position="460"/>
    </location>
</feature>
<keyword evidence="1 4" id="KW-0812">Transmembrane</keyword>
<feature type="transmembrane region" description="Helical" evidence="4">
    <location>
        <begin position="472"/>
        <end position="500"/>
    </location>
</feature>
<dbReference type="PANTHER" id="PTHR23121:SF9">
    <property type="entry name" value="SODIUM-DEPENDENT GLUCOSE TRANSPORTER 1"/>
    <property type="match status" value="1"/>
</dbReference>
<evidence type="ECO:0000256" key="2">
    <source>
        <dbReference type="ARBA" id="ARBA00022989"/>
    </source>
</evidence>
<dbReference type="SUPFAM" id="SSF103473">
    <property type="entry name" value="MFS general substrate transporter"/>
    <property type="match status" value="1"/>
</dbReference>
<evidence type="ECO:0000256" key="3">
    <source>
        <dbReference type="ARBA" id="ARBA00023136"/>
    </source>
</evidence>
<dbReference type="GO" id="GO:0022857">
    <property type="term" value="F:transmembrane transporter activity"/>
    <property type="evidence" value="ECO:0007669"/>
    <property type="project" value="InterPro"/>
</dbReference>
<evidence type="ECO:0000256" key="1">
    <source>
        <dbReference type="ARBA" id="ARBA00022692"/>
    </source>
</evidence>
<name>A0A9J7LZS2_BRAFL</name>
<dbReference type="Proteomes" id="UP000001554">
    <property type="component" value="Chromosome 12"/>
</dbReference>
<evidence type="ECO:0000313" key="6">
    <source>
        <dbReference type="RefSeq" id="XP_035692277.1"/>
    </source>
</evidence>
<feature type="transmembrane region" description="Helical" evidence="4">
    <location>
        <begin position="119"/>
        <end position="138"/>
    </location>
</feature>
<dbReference type="OMA" id="IPRETHA"/>
<feature type="transmembrane region" description="Helical" evidence="4">
    <location>
        <begin position="211"/>
        <end position="229"/>
    </location>
</feature>
<dbReference type="OrthoDB" id="546893at2759"/>
<feature type="transmembrane region" description="Helical" evidence="4">
    <location>
        <begin position="409"/>
        <end position="428"/>
    </location>
</feature>
<dbReference type="PANTHER" id="PTHR23121">
    <property type="entry name" value="SODIUM-DEPENDENT GLUCOSE TRANSPORTER 1"/>
    <property type="match status" value="1"/>
</dbReference>
<feature type="transmembrane region" description="Helical" evidence="4">
    <location>
        <begin position="384"/>
        <end position="403"/>
    </location>
</feature>
<gene>
    <name evidence="6" type="primary">LOC118426838</name>
</gene>
<dbReference type="KEGG" id="bfo:118426838"/>
<sequence>MTGGSFSHSFDQGEDKSILIIFRIYILFGSAQAISIAMAAAESPEDSASNKKSPETWKMSSLVQKVKKLPRQARDYRVIRTASLSLAWFCMSLYVSIVGPTMIDLKDRIGVDYEEISRVLVSETVGFFLATVTGGIFLDFQPKYAYGVLGSAFFLAGVGTAGTPFTTSLGGLGFFQHVAGWGHGLTNAAGTVVCARLWGDKASAPMHAMHAGYPIGAFIIPLIVIPYLSPDRPAAVNGTTPPPLTVEEAWRLSKIQWPYVGVSVAQFIMCILFVFYQYQEIVSFDKSKTKKAPKSFSAFLSPGRFMKGKGKKALFLLGLLFLYYTFLKLNRNAFTQYMVSYMVETNMFSKADANVVYSTFWISYASMRWVSIAAAAWVPVHIMLSVEITGLFISSIVLAVWGATNKTVFWAFTCILGLSVAPIFPGGTAWANRYLDASSIVFAICLIGASVGGTVSNYLTGYLFEYVGPRSMLYFFMGCGCALLPTFAVMQITVSSLFAAKPSARQDVELETRHNKGFEVGDEECKP</sequence>
<dbReference type="RefSeq" id="XP_035692277.1">
    <property type="nucleotide sequence ID" value="XM_035836384.1"/>
</dbReference>
<keyword evidence="5" id="KW-1185">Reference proteome</keyword>
<feature type="transmembrane region" description="Helical" evidence="4">
    <location>
        <begin position="78"/>
        <end position="99"/>
    </location>
</feature>